<keyword evidence="1 2" id="KW-0378">Hydrolase</keyword>
<feature type="short sequence motif" description="HXTX 1" evidence="2">
    <location>
        <begin position="34"/>
        <end position="37"/>
    </location>
</feature>
<reference evidence="3 4" key="1">
    <citation type="submission" date="2019-09" db="EMBL/GenBank/DDBJ databases">
        <title>Whole genome sequences of isolates from the Mars Exploration Rovers.</title>
        <authorList>
            <person name="Seuylemezian A."/>
            <person name="Vaishampayan P."/>
        </authorList>
    </citation>
    <scope>NUCLEOTIDE SEQUENCE [LARGE SCALE GENOMIC DNA]</scope>
    <source>
        <strain evidence="3 4">MER_TA_151</strain>
    </source>
</reference>
<proteinExistence type="inferred from homology"/>
<evidence type="ECO:0000256" key="2">
    <source>
        <dbReference type="HAMAP-Rule" id="MF_01444"/>
    </source>
</evidence>
<evidence type="ECO:0000313" key="4">
    <source>
        <dbReference type="Proteomes" id="UP000326671"/>
    </source>
</evidence>
<dbReference type="InterPro" id="IPR022932">
    <property type="entry name" value="YjcG"/>
</dbReference>
<feature type="active site" description="Proton donor" evidence="2">
    <location>
        <position position="34"/>
    </location>
</feature>
<dbReference type="EC" id="3.1.-.-" evidence="2"/>
<feature type="active site" description="Proton acceptor" evidence="2">
    <location>
        <position position="115"/>
    </location>
</feature>
<dbReference type="GO" id="GO:0016788">
    <property type="term" value="F:hydrolase activity, acting on ester bonds"/>
    <property type="evidence" value="ECO:0007669"/>
    <property type="project" value="UniProtKB-UniRule"/>
</dbReference>
<dbReference type="SUPFAM" id="SSF55144">
    <property type="entry name" value="LigT-like"/>
    <property type="match status" value="1"/>
</dbReference>
<feature type="short sequence motif" description="HXTX 2" evidence="2">
    <location>
        <begin position="115"/>
        <end position="118"/>
    </location>
</feature>
<evidence type="ECO:0000256" key="1">
    <source>
        <dbReference type="ARBA" id="ARBA00022801"/>
    </source>
</evidence>
<dbReference type="Pfam" id="PF13563">
    <property type="entry name" value="2_5_RNA_ligase2"/>
    <property type="match status" value="1"/>
</dbReference>
<organism evidence="3 4">
    <name type="scientific">Niallia endozanthoxylica</name>
    <dbReference type="NCBI Taxonomy" id="2036016"/>
    <lineage>
        <taxon>Bacteria</taxon>
        <taxon>Bacillati</taxon>
        <taxon>Bacillota</taxon>
        <taxon>Bacilli</taxon>
        <taxon>Bacillales</taxon>
        <taxon>Bacillaceae</taxon>
        <taxon>Niallia</taxon>
    </lineage>
</organism>
<dbReference type="AlphaFoldDB" id="A0A5J5HZN3"/>
<accession>A0A5J5HZN3</accession>
<gene>
    <name evidence="3" type="ORF">F4V44_06215</name>
</gene>
<dbReference type="EMBL" id="VYKL01000013">
    <property type="protein sequence ID" value="KAA9027590.1"/>
    <property type="molecule type" value="Genomic_DNA"/>
</dbReference>
<dbReference type="OrthoDB" id="1524661at2"/>
<dbReference type="Gene3D" id="3.90.1140.10">
    <property type="entry name" value="Cyclic phosphodiesterase"/>
    <property type="match status" value="1"/>
</dbReference>
<dbReference type="Proteomes" id="UP000326671">
    <property type="component" value="Unassembled WGS sequence"/>
</dbReference>
<comment type="caution">
    <text evidence="3">The sequence shown here is derived from an EMBL/GenBank/DDBJ whole genome shotgun (WGS) entry which is preliminary data.</text>
</comment>
<dbReference type="InterPro" id="IPR009097">
    <property type="entry name" value="Cyclic_Pdiesterase"/>
</dbReference>
<dbReference type="RefSeq" id="WP_150439127.1">
    <property type="nucleotide sequence ID" value="NZ_VYKL01000013.1"/>
</dbReference>
<dbReference type="PANTHER" id="PTHR40037:SF1">
    <property type="entry name" value="PHOSPHOESTERASE SAOUHSC_00951-RELATED"/>
    <property type="match status" value="1"/>
</dbReference>
<sequence length="170" mass="19943">MKYGIVIFPAKPLQDFVNSYRKRYDPHYTHIPPHITLKPGFDAENHQINDIVQKLHEVAQKTEPFDITITKFSSFKPVNNVIYLKIDPKDNLEYLHNEIDTKIPGHVSEYVYVPHITVGQQLTNDEHSDVFGSLQMLKVNMQDKVDRFHLLYQLENGSWTVYETFRLGKE</sequence>
<evidence type="ECO:0000313" key="3">
    <source>
        <dbReference type="EMBL" id="KAA9027590.1"/>
    </source>
</evidence>
<comment type="similarity">
    <text evidence="2">Belongs to the 2H phosphoesterase superfamily. YjcG family.</text>
</comment>
<dbReference type="NCBIfam" id="NF010223">
    <property type="entry name" value="PRK13679.1"/>
    <property type="match status" value="1"/>
</dbReference>
<name>A0A5J5HZN3_9BACI</name>
<keyword evidence="4" id="KW-1185">Reference proteome</keyword>
<dbReference type="HAMAP" id="MF_01444">
    <property type="entry name" value="2H_phosphoesterase_YjcG"/>
    <property type="match status" value="1"/>
</dbReference>
<dbReference type="InterPro" id="IPR050580">
    <property type="entry name" value="2H_phosphoesterase_YjcG-like"/>
</dbReference>
<protein>
    <recommendedName>
        <fullName evidence="2">Putative phosphoesterase F4V44_06215</fullName>
        <ecNumber evidence="2">3.1.-.-</ecNumber>
    </recommendedName>
</protein>
<dbReference type="PANTHER" id="PTHR40037">
    <property type="entry name" value="PHOSPHOESTERASE YJCG-RELATED"/>
    <property type="match status" value="1"/>
</dbReference>